<dbReference type="Proteomes" id="UP000001631">
    <property type="component" value="Unassembled WGS sequence"/>
</dbReference>
<organism evidence="2 3">
    <name type="scientific">Ajellomyces capsulatus (strain G186AR / H82 / ATCC MYA-2454 / RMSCC 2432)</name>
    <name type="common">Darling's disease fungus</name>
    <name type="synonym">Histoplasma capsulatum</name>
    <dbReference type="NCBI Taxonomy" id="447093"/>
    <lineage>
        <taxon>Eukaryota</taxon>
        <taxon>Fungi</taxon>
        <taxon>Dikarya</taxon>
        <taxon>Ascomycota</taxon>
        <taxon>Pezizomycotina</taxon>
        <taxon>Eurotiomycetes</taxon>
        <taxon>Eurotiomycetidae</taxon>
        <taxon>Onygenales</taxon>
        <taxon>Ajellomycetaceae</taxon>
        <taxon>Histoplasma</taxon>
    </lineage>
</organism>
<dbReference type="HOGENOM" id="CLU_871439_0_0_1"/>
<dbReference type="InParanoid" id="C0NE23"/>
<accession>C0NE23</accession>
<evidence type="ECO:0000256" key="1">
    <source>
        <dbReference type="SAM" id="MobiDB-lite"/>
    </source>
</evidence>
<feature type="compositionally biased region" description="Polar residues" evidence="1">
    <location>
        <begin position="177"/>
        <end position="187"/>
    </location>
</feature>
<dbReference type="RefSeq" id="XP_045290951.1">
    <property type="nucleotide sequence ID" value="XM_045429165.1"/>
</dbReference>
<sequence length="319" mass="34824">MGVKAPQATGASGSRYRSTHASCHALSPQAPIPNNHPTTRDWWQTKQVIISLRGISTIFDADVLFANSNPACNMEPTEWSGTGTFFVSYRRNWGWSARFSNKHPVPRTCGEKMVREAVPTHGVPAHGDPAKELGGGNQSTFGLVAGWRQNTSRVKDTKNTDGDRELGRILLSRSSSMATLHSPNQGARSDPCGPSPSRRSRALSKQLGCDLQAVSSLQVIGLKSNLNLGNLTIRSSRPSPEAVQKWPVCAALLWVVMPHKTKVLMCLEVTSTLTFDAVQIRMVTQDGQLNRLAPLPRVETAVGCFVTRQRQNDGCDRRG</sequence>
<name>C0NE23_AJECG</name>
<dbReference type="EMBL" id="GG663364">
    <property type="protein sequence ID" value="EEH10471.1"/>
    <property type="molecule type" value="Genomic_DNA"/>
</dbReference>
<protein>
    <submittedName>
        <fullName evidence="2">Uncharacterized protein</fullName>
    </submittedName>
</protein>
<gene>
    <name evidence="2" type="ORF">HCBG_02116</name>
</gene>
<evidence type="ECO:0000313" key="2">
    <source>
        <dbReference type="EMBL" id="EEH10471.1"/>
    </source>
</evidence>
<reference evidence="2" key="1">
    <citation type="submission" date="2009-02" db="EMBL/GenBank/DDBJ databases">
        <title>The Genome Sequence of Ajellomyces capsulatus strain G186AR.</title>
        <authorList>
            <consortium name="The Broad Institute Genome Sequencing Platform"/>
            <person name="Champion M."/>
            <person name="Cuomo C."/>
            <person name="Ma L.-J."/>
            <person name="Henn M.R."/>
            <person name="Sil A."/>
            <person name="Goldman B."/>
            <person name="Young S.K."/>
            <person name="Kodira C.D."/>
            <person name="Zeng Q."/>
            <person name="Koehrsen M."/>
            <person name="Alvarado L."/>
            <person name="Berlin A."/>
            <person name="Borenstein D."/>
            <person name="Chen Z."/>
            <person name="Engels R."/>
            <person name="Freedman E."/>
            <person name="Gellesch M."/>
            <person name="Goldberg J."/>
            <person name="Griggs A."/>
            <person name="Gujja S."/>
            <person name="Heiman D."/>
            <person name="Hepburn T."/>
            <person name="Howarth C."/>
            <person name="Jen D."/>
            <person name="Larson L."/>
            <person name="Lewis B."/>
            <person name="Mehta T."/>
            <person name="Park D."/>
            <person name="Pearson M."/>
            <person name="Roberts A."/>
            <person name="Saif S."/>
            <person name="Shea T."/>
            <person name="Shenoy N."/>
            <person name="Sisk P."/>
            <person name="Stolte C."/>
            <person name="Sykes S."/>
            <person name="Walk T."/>
            <person name="White J."/>
            <person name="Yandava C."/>
            <person name="Klein B."/>
            <person name="McEwen J.G."/>
            <person name="Puccia R."/>
            <person name="Goldman G.H."/>
            <person name="Felipe M.S."/>
            <person name="Nino-Vega G."/>
            <person name="San-Blas G."/>
            <person name="Taylor J."/>
            <person name="Mendoza L."/>
            <person name="Galagan J."/>
            <person name="Nusbaum C."/>
            <person name="Birren B."/>
        </authorList>
    </citation>
    <scope>NUCLEOTIDE SEQUENCE</scope>
    <source>
        <strain evidence="2">G186AR</strain>
    </source>
</reference>
<keyword evidence="3" id="KW-1185">Reference proteome</keyword>
<feature type="region of interest" description="Disordered" evidence="1">
    <location>
        <begin position="177"/>
        <end position="201"/>
    </location>
</feature>
<evidence type="ECO:0000313" key="3">
    <source>
        <dbReference type="Proteomes" id="UP000001631"/>
    </source>
</evidence>
<proteinExistence type="predicted"/>
<dbReference type="AlphaFoldDB" id="C0NE23"/>
<dbReference type="GeneID" id="69035132"/>